<evidence type="ECO:0000313" key="14">
    <source>
        <dbReference type="Proteomes" id="UP000593735"/>
    </source>
</evidence>
<sequence length="651" mass="69128">MSKSAKKVCGASAAASHAVPRKSRRDFVRWSRLALQVAFFVLAPQAFSMAFSGARSLMVALGRGEAADVTSFVLTLVLLLAHAVVFGRFFCGYACSFGTLGDVLYQLGKPLRRALHAHGHRLSARTEDALRLIKYVVLAVVLVASFAGAGAVVSAVSPWTAFGQLVNVSPASVGVVGGIVLLALCALMVAKERSFCEYLCPLGALFSLMPILPRSNRHVDPGRPGQAEACRRRCPVRIAPPGEGPQMGECVQCDRCETVAQAGCVNFGPALRRAEEALDQQGFAVDRATGRPTSYEPARDRRTRRVAAHCAVARRCRELFAGPSLGMTAGAGTSRPCASRPPLIMGAGEFFDTLVRIRADCSQELMDVCLARCARFHAALNRFDPTSDVGRLNAAGGRPVEVDQDTADALRESVRLAEETCGAFDASVGAASALWDFKRGTVPSEALLRAAVGHIGWRHLHVCGRRTWLDDPAARIDLGGMAKGFVTDDLVSLLRNAGCVRAVLDLGGNVHCLGTRPDGRPWRVGVADPDDTFGRPLAACELGDQSLVTSSVRTRAFERGGVRYAHILDPRTGAPLKTNLASASVLCARSTEGEGLGKLLLSLGCQGALDYVNGHDGIECLLVRANGEVTQSAGGAFSIRGSSRSPSRNRP</sequence>
<reference evidence="13 14" key="1">
    <citation type="submission" date="2020-10" db="EMBL/GenBank/DDBJ databases">
        <title>Olsenella immobilis sp.nov., isolated from the mud in a fermentation cellar used for the production of Chinese strong-flavoured liquor.</title>
        <authorList>
            <person name="Lu L."/>
        </authorList>
    </citation>
    <scope>NUCLEOTIDE SEQUENCE [LARGE SCALE GENOMIC DNA]</scope>
    <source>
        <strain evidence="13 14">LZLJ-2</strain>
    </source>
</reference>
<dbReference type="GO" id="GO:0016740">
    <property type="term" value="F:transferase activity"/>
    <property type="evidence" value="ECO:0007669"/>
    <property type="project" value="UniProtKB-KW"/>
</dbReference>
<dbReference type="InterPro" id="IPR003374">
    <property type="entry name" value="ApbE-like_sf"/>
</dbReference>
<protein>
    <recommendedName>
        <fullName evidence="3">FAD:protein FMN transferase</fullName>
        <ecNumber evidence="2">2.7.1.180</ecNumber>
    </recommendedName>
    <alternativeName>
        <fullName evidence="9">Flavin transferase</fullName>
    </alternativeName>
</protein>
<organism evidence="13 14">
    <name type="scientific">Thermophilibacter immobilis</name>
    <dbReference type="NCBI Taxonomy" id="2779519"/>
    <lineage>
        <taxon>Bacteria</taxon>
        <taxon>Bacillati</taxon>
        <taxon>Actinomycetota</taxon>
        <taxon>Coriobacteriia</taxon>
        <taxon>Coriobacteriales</taxon>
        <taxon>Atopobiaceae</taxon>
        <taxon>Thermophilibacter</taxon>
    </lineage>
</organism>
<evidence type="ECO:0000256" key="2">
    <source>
        <dbReference type="ARBA" id="ARBA00011955"/>
    </source>
</evidence>
<dbReference type="PANTHER" id="PTHR30040:SF2">
    <property type="entry name" value="FAD:PROTEIN FMN TRANSFERASE"/>
    <property type="match status" value="1"/>
</dbReference>
<keyword evidence="11" id="KW-1133">Transmembrane helix</keyword>
<dbReference type="PANTHER" id="PTHR30040">
    <property type="entry name" value="THIAMINE BIOSYNTHESIS LIPOPROTEIN APBE"/>
    <property type="match status" value="1"/>
</dbReference>
<feature type="transmembrane region" description="Helical" evidence="11">
    <location>
        <begin position="135"/>
        <end position="156"/>
    </location>
</feature>
<keyword evidence="4" id="KW-0285">Flavoprotein</keyword>
<evidence type="ECO:0000256" key="9">
    <source>
        <dbReference type="ARBA" id="ARBA00031306"/>
    </source>
</evidence>
<evidence type="ECO:0000256" key="10">
    <source>
        <dbReference type="ARBA" id="ARBA00048540"/>
    </source>
</evidence>
<name>A0A7S7M6R2_9ACTN</name>
<dbReference type="SUPFAM" id="SSF54862">
    <property type="entry name" value="4Fe-4S ferredoxins"/>
    <property type="match status" value="1"/>
</dbReference>
<evidence type="ECO:0000256" key="1">
    <source>
        <dbReference type="ARBA" id="ARBA00001946"/>
    </source>
</evidence>
<comment type="cofactor">
    <cofactor evidence="1">
        <name>Mg(2+)</name>
        <dbReference type="ChEBI" id="CHEBI:18420"/>
    </cofactor>
</comment>
<keyword evidence="7" id="KW-0274">FAD</keyword>
<evidence type="ECO:0000256" key="7">
    <source>
        <dbReference type="ARBA" id="ARBA00022827"/>
    </source>
</evidence>
<evidence type="ECO:0000259" key="12">
    <source>
        <dbReference type="Pfam" id="PF12801"/>
    </source>
</evidence>
<dbReference type="InterPro" id="IPR017896">
    <property type="entry name" value="4Fe4S_Fe-S-bd"/>
</dbReference>
<feature type="transmembrane region" description="Helical" evidence="11">
    <location>
        <begin position="72"/>
        <end position="105"/>
    </location>
</feature>
<evidence type="ECO:0000256" key="5">
    <source>
        <dbReference type="ARBA" id="ARBA00022679"/>
    </source>
</evidence>
<feature type="transmembrane region" description="Helical" evidence="11">
    <location>
        <begin position="168"/>
        <end position="188"/>
    </location>
</feature>
<dbReference type="EMBL" id="CP063767">
    <property type="protein sequence ID" value="QOY59800.1"/>
    <property type="molecule type" value="Genomic_DNA"/>
</dbReference>
<dbReference type="RefSeq" id="WP_194369579.1">
    <property type="nucleotide sequence ID" value="NZ_CP063767.1"/>
</dbReference>
<dbReference type="Pfam" id="PF02424">
    <property type="entry name" value="ApbE"/>
    <property type="match status" value="1"/>
</dbReference>
<evidence type="ECO:0000256" key="3">
    <source>
        <dbReference type="ARBA" id="ARBA00016337"/>
    </source>
</evidence>
<dbReference type="Gene3D" id="3.10.520.10">
    <property type="entry name" value="ApbE-like domains"/>
    <property type="match status" value="1"/>
</dbReference>
<evidence type="ECO:0000256" key="4">
    <source>
        <dbReference type="ARBA" id="ARBA00022630"/>
    </source>
</evidence>
<keyword evidence="11" id="KW-0812">Transmembrane</keyword>
<comment type="catalytic activity">
    <reaction evidence="10">
        <text>L-threonyl-[protein] + FAD = FMN-L-threonyl-[protein] + AMP + H(+)</text>
        <dbReference type="Rhea" id="RHEA:36847"/>
        <dbReference type="Rhea" id="RHEA-COMP:11060"/>
        <dbReference type="Rhea" id="RHEA-COMP:11061"/>
        <dbReference type="ChEBI" id="CHEBI:15378"/>
        <dbReference type="ChEBI" id="CHEBI:30013"/>
        <dbReference type="ChEBI" id="CHEBI:57692"/>
        <dbReference type="ChEBI" id="CHEBI:74257"/>
        <dbReference type="ChEBI" id="CHEBI:456215"/>
        <dbReference type="EC" id="2.7.1.180"/>
    </reaction>
</comment>
<evidence type="ECO:0000313" key="13">
    <source>
        <dbReference type="EMBL" id="QOY59800.1"/>
    </source>
</evidence>
<evidence type="ECO:0000256" key="11">
    <source>
        <dbReference type="SAM" id="Phobius"/>
    </source>
</evidence>
<feature type="domain" description="4Fe-4S ferredoxin-type" evidence="12">
    <location>
        <begin position="174"/>
        <end position="209"/>
    </location>
</feature>
<keyword evidence="14" id="KW-1185">Reference proteome</keyword>
<proteinExistence type="predicted"/>
<keyword evidence="6" id="KW-0479">Metal-binding</keyword>
<dbReference type="SUPFAM" id="SSF143631">
    <property type="entry name" value="ApbE-like"/>
    <property type="match status" value="1"/>
</dbReference>
<gene>
    <name evidence="13" type="ORF">INP52_04935</name>
</gene>
<accession>A0A7S7M6R2</accession>
<dbReference type="Pfam" id="PF12801">
    <property type="entry name" value="Fer4_5"/>
    <property type="match status" value="2"/>
</dbReference>
<feature type="domain" description="4Fe-4S ferredoxin-type" evidence="12">
    <location>
        <begin position="72"/>
        <end position="111"/>
    </location>
</feature>
<dbReference type="AlphaFoldDB" id="A0A7S7M6R2"/>
<keyword evidence="8" id="KW-0460">Magnesium</keyword>
<keyword evidence="11" id="KW-0472">Membrane</keyword>
<dbReference type="Proteomes" id="UP000593735">
    <property type="component" value="Chromosome"/>
</dbReference>
<feature type="transmembrane region" description="Helical" evidence="11">
    <location>
        <begin position="195"/>
        <end position="213"/>
    </location>
</feature>
<dbReference type="InterPro" id="IPR024932">
    <property type="entry name" value="ApbE"/>
</dbReference>
<dbReference type="EC" id="2.7.1.180" evidence="2"/>
<keyword evidence="5 13" id="KW-0808">Transferase</keyword>
<dbReference type="KEGG" id="tio:INP52_04935"/>
<dbReference type="GO" id="GO:0046872">
    <property type="term" value="F:metal ion binding"/>
    <property type="evidence" value="ECO:0007669"/>
    <property type="project" value="UniProtKB-KW"/>
</dbReference>
<evidence type="ECO:0000256" key="8">
    <source>
        <dbReference type="ARBA" id="ARBA00022842"/>
    </source>
</evidence>
<evidence type="ECO:0000256" key="6">
    <source>
        <dbReference type="ARBA" id="ARBA00022723"/>
    </source>
</evidence>